<name>A0ABP9TJM9_9MICC</name>
<dbReference type="SUPFAM" id="SSF46785">
    <property type="entry name" value="Winged helix' DNA-binding domain"/>
    <property type="match status" value="1"/>
</dbReference>
<dbReference type="InterPro" id="IPR005149">
    <property type="entry name" value="Tscrpt_reg_PadR_N"/>
</dbReference>
<dbReference type="PANTHER" id="PTHR43252">
    <property type="entry name" value="TRANSCRIPTIONAL REGULATOR YQJI"/>
    <property type="match status" value="1"/>
</dbReference>
<feature type="domain" description="Transcription regulator PadR N-terminal" evidence="1">
    <location>
        <begin position="8"/>
        <end position="83"/>
    </location>
</feature>
<evidence type="ECO:0000259" key="1">
    <source>
        <dbReference type="Pfam" id="PF03551"/>
    </source>
</evidence>
<dbReference type="RefSeq" id="WP_210099297.1">
    <property type="nucleotide sequence ID" value="NZ_BAABLK010000009.1"/>
</dbReference>
<proteinExistence type="predicted"/>
<dbReference type="InterPro" id="IPR036388">
    <property type="entry name" value="WH-like_DNA-bd_sf"/>
</dbReference>
<sequence length="190" mass="21546">MSSIRIFILGALADRGAMHGHQLRLLATEEHVSEWADITVGGLYGAIKRLAAESLIEELRVEQPGNYPKRQVWGITENGRRVLVSLQLNGLREVMFKPDPFDLALTRLDFDHLENLPAIVEARIATFQGMLADQEAQRASVARYLTVAERIAMAHRTERLKTEIDWHRQLAERVGDIIADERNRKAIVDD</sequence>
<accession>A0ABP9TJM9</accession>
<organism evidence="2 3">
    <name type="scientific">Paeniglutamicibacter antarcticus</name>
    <dbReference type="NCBI Taxonomy" id="494023"/>
    <lineage>
        <taxon>Bacteria</taxon>
        <taxon>Bacillati</taxon>
        <taxon>Actinomycetota</taxon>
        <taxon>Actinomycetes</taxon>
        <taxon>Micrococcales</taxon>
        <taxon>Micrococcaceae</taxon>
        <taxon>Paeniglutamicibacter</taxon>
    </lineage>
</organism>
<dbReference type="Proteomes" id="UP001501257">
    <property type="component" value="Unassembled WGS sequence"/>
</dbReference>
<evidence type="ECO:0000313" key="2">
    <source>
        <dbReference type="EMBL" id="GAA5226058.1"/>
    </source>
</evidence>
<reference evidence="3" key="1">
    <citation type="journal article" date="2019" name="Int. J. Syst. Evol. Microbiol.">
        <title>The Global Catalogue of Microorganisms (GCM) 10K type strain sequencing project: providing services to taxonomists for standard genome sequencing and annotation.</title>
        <authorList>
            <consortium name="The Broad Institute Genomics Platform"/>
            <consortium name="The Broad Institute Genome Sequencing Center for Infectious Disease"/>
            <person name="Wu L."/>
            <person name="Ma J."/>
        </authorList>
    </citation>
    <scope>NUCLEOTIDE SEQUENCE [LARGE SCALE GENOMIC DNA]</scope>
    <source>
        <strain evidence="3">JCM 18952</strain>
    </source>
</reference>
<keyword evidence="3" id="KW-1185">Reference proteome</keyword>
<dbReference type="EMBL" id="BAABLK010000009">
    <property type="protein sequence ID" value="GAA5226058.1"/>
    <property type="molecule type" value="Genomic_DNA"/>
</dbReference>
<comment type="caution">
    <text evidence="2">The sequence shown here is derived from an EMBL/GenBank/DDBJ whole genome shotgun (WGS) entry which is preliminary data.</text>
</comment>
<dbReference type="InterPro" id="IPR036390">
    <property type="entry name" value="WH_DNA-bd_sf"/>
</dbReference>
<dbReference type="Gene3D" id="1.10.10.10">
    <property type="entry name" value="Winged helix-like DNA-binding domain superfamily/Winged helix DNA-binding domain"/>
    <property type="match status" value="1"/>
</dbReference>
<protein>
    <submittedName>
        <fullName evidence="2">PadR family transcriptional regulator</fullName>
    </submittedName>
</protein>
<dbReference type="PANTHER" id="PTHR43252:SF7">
    <property type="entry name" value="TRANSCRIPTIONAL REGULATOR YQJI"/>
    <property type="match status" value="1"/>
</dbReference>
<dbReference type="Pfam" id="PF03551">
    <property type="entry name" value="PadR"/>
    <property type="match status" value="1"/>
</dbReference>
<gene>
    <name evidence="2" type="ORF">GCM10025778_05880</name>
</gene>
<evidence type="ECO:0000313" key="3">
    <source>
        <dbReference type="Proteomes" id="UP001501257"/>
    </source>
</evidence>